<dbReference type="PANTHER" id="PTHR10900">
    <property type="entry name" value="PERIOSTIN-RELATED"/>
    <property type="match status" value="1"/>
</dbReference>
<dbReference type="KEGG" id="ppel:H6H00_01395"/>
<reference evidence="3 4" key="1">
    <citation type="submission" date="2020-08" db="EMBL/GenBank/DDBJ databases">
        <authorList>
            <person name="Mo P."/>
        </authorList>
    </citation>
    <scope>NUCLEOTIDE SEQUENCE [LARGE SCALE GENOMIC DNA]</scope>
    <source>
        <strain evidence="3 4">CGMCC 4.1532</strain>
    </source>
</reference>
<evidence type="ECO:0000313" key="3">
    <source>
        <dbReference type="EMBL" id="QNG52751.1"/>
    </source>
</evidence>
<sequence length="222" mass="22218">MKHLPRLAAVGATAALTIALSGCGNSEEPAADPTTPVPSSSPSATPTTGADEQGVTAISDIYGPACAQVPAEGEGSAEGMVDDPVATAAGNNPLLGTLAQAVEAAGLVDTLNDPEASYTVFAPADAAFEALPAGTLDALLADPQGRLTEILTYHVVPERYDAEGLAEAGTVTTVQGDQLVVSGEATDLVIDEQEQAAVLCGNIPTANATVFVIDKVLMPPAP</sequence>
<dbReference type="Gene3D" id="2.30.180.10">
    <property type="entry name" value="FAS1 domain"/>
    <property type="match status" value="1"/>
</dbReference>
<dbReference type="SUPFAM" id="SSF82153">
    <property type="entry name" value="FAS1 domain"/>
    <property type="match status" value="1"/>
</dbReference>
<evidence type="ECO:0000259" key="2">
    <source>
        <dbReference type="PROSITE" id="PS50213"/>
    </source>
</evidence>
<protein>
    <submittedName>
        <fullName evidence="3">Fasciclin domain-containing protein</fullName>
    </submittedName>
</protein>
<dbReference type="RefSeq" id="WP_185719580.1">
    <property type="nucleotide sequence ID" value="NZ_BAAAWI010000001.1"/>
</dbReference>
<accession>A0A7G7MIZ0</accession>
<dbReference type="EMBL" id="CP060131">
    <property type="protein sequence ID" value="QNG52751.1"/>
    <property type="molecule type" value="Genomic_DNA"/>
</dbReference>
<dbReference type="FunFam" id="2.30.180.10:FF:000032">
    <property type="entry name" value="Fasciclin domain-containing protein, putative"/>
    <property type="match status" value="1"/>
</dbReference>
<proteinExistence type="predicted"/>
<organism evidence="3 4">
    <name type="scientific">Pseudonocardia petroleophila</name>
    <dbReference type="NCBI Taxonomy" id="37331"/>
    <lineage>
        <taxon>Bacteria</taxon>
        <taxon>Bacillati</taxon>
        <taxon>Actinomycetota</taxon>
        <taxon>Actinomycetes</taxon>
        <taxon>Pseudonocardiales</taxon>
        <taxon>Pseudonocardiaceae</taxon>
        <taxon>Pseudonocardia</taxon>
    </lineage>
</organism>
<dbReference type="PROSITE" id="PS51257">
    <property type="entry name" value="PROKAR_LIPOPROTEIN"/>
    <property type="match status" value="1"/>
</dbReference>
<feature type="region of interest" description="Disordered" evidence="1">
    <location>
        <begin position="25"/>
        <end position="51"/>
    </location>
</feature>
<dbReference type="PROSITE" id="PS50213">
    <property type="entry name" value="FAS1"/>
    <property type="match status" value="1"/>
</dbReference>
<dbReference type="GO" id="GO:0031012">
    <property type="term" value="C:extracellular matrix"/>
    <property type="evidence" value="ECO:0007669"/>
    <property type="project" value="TreeGrafter"/>
</dbReference>
<evidence type="ECO:0000256" key="1">
    <source>
        <dbReference type="SAM" id="MobiDB-lite"/>
    </source>
</evidence>
<gene>
    <name evidence="3" type="ORF">H6H00_01395</name>
</gene>
<dbReference type="SMART" id="SM00554">
    <property type="entry name" value="FAS1"/>
    <property type="match status" value="1"/>
</dbReference>
<feature type="domain" description="FAS1" evidence="2">
    <location>
        <begin position="82"/>
        <end position="217"/>
    </location>
</feature>
<dbReference type="GO" id="GO:0007155">
    <property type="term" value="P:cell adhesion"/>
    <property type="evidence" value="ECO:0007669"/>
    <property type="project" value="TreeGrafter"/>
</dbReference>
<name>A0A7G7MIZ0_9PSEU</name>
<dbReference type="GO" id="GO:0030198">
    <property type="term" value="P:extracellular matrix organization"/>
    <property type="evidence" value="ECO:0007669"/>
    <property type="project" value="TreeGrafter"/>
</dbReference>
<dbReference type="InterPro" id="IPR050904">
    <property type="entry name" value="Adhesion/Biosynth-related"/>
</dbReference>
<dbReference type="GO" id="GO:0005615">
    <property type="term" value="C:extracellular space"/>
    <property type="evidence" value="ECO:0007669"/>
    <property type="project" value="TreeGrafter"/>
</dbReference>
<evidence type="ECO:0000313" key="4">
    <source>
        <dbReference type="Proteomes" id="UP000515728"/>
    </source>
</evidence>
<keyword evidence="4" id="KW-1185">Reference proteome</keyword>
<feature type="compositionally biased region" description="Low complexity" evidence="1">
    <location>
        <begin position="31"/>
        <end position="50"/>
    </location>
</feature>
<dbReference type="InterPro" id="IPR000782">
    <property type="entry name" value="FAS1_domain"/>
</dbReference>
<dbReference type="Pfam" id="PF02469">
    <property type="entry name" value="Fasciclin"/>
    <property type="match status" value="1"/>
</dbReference>
<dbReference type="AlphaFoldDB" id="A0A7G7MIZ0"/>
<dbReference type="GO" id="GO:0050839">
    <property type="term" value="F:cell adhesion molecule binding"/>
    <property type="evidence" value="ECO:0007669"/>
    <property type="project" value="TreeGrafter"/>
</dbReference>
<dbReference type="PANTHER" id="PTHR10900:SF77">
    <property type="entry name" value="FI19380P1"/>
    <property type="match status" value="1"/>
</dbReference>
<dbReference type="Proteomes" id="UP000515728">
    <property type="component" value="Chromosome"/>
</dbReference>
<dbReference type="InterPro" id="IPR036378">
    <property type="entry name" value="FAS1_dom_sf"/>
</dbReference>